<gene>
    <name evidence="12" type="primary">LOC106065456</name>
</gene>
<keyword evidence="9" id="KW-0732">Signal</keyword>
<evidence type="ECO:0000256" key="6">
    <source>
        <dbReference type="ARBA" id="ARBA00023180"/>
    </source>
</evidence>
<evidence type="ECO:0000256" key="9">
    <source>
        <dbReference type="SAM" id="SignalP"/>
    </source>
</evidence>
<sequence length="1562" mass="171553">MGFVFNGVLLFVYLSFRVVVNGLDSSSCNANVYAGNSSVAIKLAAILCFQSPKDGKCSGNFSEVTVKQAFALKYALDLLNGNGNDSNSFIPGVQFGLDLYDDCCSEYLAARHAGDIVSYINGNDKCGLAEESTPSRPPIAGVIGTSISQTTTVVADIMAPTKVPLVGISATLPELSNKTKYPVFVRTVPSDLKLAQVIIELAKTFNWSYIIGVHTDDHYGVEGMKEVQRLATEHMICVSSVEMFPIGSDLEDSKMLVFIRNTVFSTMDQTTGSLGIVYFGNNQPLLQLLQFVKKNRSSWGNYKYLDNLFWISTDAQTNIAELAELMDDYQYGKIIMLEPPEMTIGDFEEHYFNLFEDPPNWLSGQWRTAVKNIMTNTYKCPGYNFTRASLKGCNIRSLSASNNYLSATLDSIYFLANWLRNIHAEVCHDSTTVCPRLQEILKTGLTIMPLQKLNYSVIDPVYRPKEFTDRYLADVNKDLEVIGQRECLYSIKVNTDQSTFSQIGACNNGKLSIQDNFKTIMKPSQCKSLCQECAAIGNIDYIYSHGTPVLVGLFSIHWQSTRDRFGCGKYKNQSLNYLETVAFMSAVAYLRETTGIQFGYLIMDDCYNPIRVTNLLSKIFSGEMSIVDGSTGKLFSQSDTAVFIGAQSSTLTLAILPFLTALGIPVISYSATNPSLVDSVRYPYFSRTVSSDVVQAKAIFEVLKAIKVTRVGAIVYKSVYGIDLYKQLRSLTDAGGICMDVAFEIDENTPANELAARMNKYRNNFLNVIVVLAVNQIITNMLNAVQYQDTFTFIGSEAWGVDYDLLDNRGEKARGSIVLGLPLEYNASNVLQKSLVQMDPYANLTNDWMRNFWQQYFQCNLPGSFSNIYGKACPQRTSLGEQNSTIFASPVIIHATLATLSAGLALKAMKDDLKGMPYDPVELTNKIRTVKFKDIHNNEFYPFSKDGDGSSGFYIYNIQQQGDNTYGYVKVGNYSSQGQLTFSSSLLKFYDDSGTVLSSLTSSCVGLSECASIPQCIDDDDTPSSLVTTQKTVSGGSSDTSAQVIALAVVVGVLAFLVLLMVFLVLFCGWRTIQRLRQKGETNIENNNILLKQRGNSLKGERPELPPRGKEASQHAALPTRSDDLGKVSRSPTQVPYDVTSSHYYEKSFEPHRGSSASSGTVSSDRSTSSLGGVRQRASSLPYTSTCSYADILPQQTPKSHVPRARNMQSTPVTSPGIELLPINKTRPTQQVQPLNVGPASTSGSNMEPAQQADVTPGGTPQIPNTITRLQTRFRGPMSNYVLVPLNNGNVLAVPVLPSSHTPTRGQTLPASDLITTIIPEETLSSLFGSCEYLTPTDPLYQLVHHQELTGNASRIDFSNGTARQLDPGDYQVHQTFSNQEINENHDLVENELVPSTRQQRNTTLPLNIPSNVQTKRGNHQQVAAAVRPSSLSIHQSNPTYQSSGQTNLNNLTNPLSPLTYAPRDDQTVNLADPASSENRHISQTQTSSVVVGAGLPSALEQTRANNLSSSRKFHPQDSSAPTPEKDVNTASSNVALCSPIVTVTNLRIPTKPEEIENVTFA</sequence>
<evidence type="ECO:0000259" key="10">
    <source>
        <dbReference type="Pfam" id="PF01094"/>
    </source>
</evidence>
<dbReference type="GeneID" id="106065456"/>
<feature type="compositionally biased region" description="Polar residues" evidence="7">
    <location>
        <begin position="1433"/>
        <end position="1446"/>
    </location>
</feature>
<dbReference type="InterPro" id="IPR001828">
    <property type="entry name" value="ANF_lig-bd_rcpt"/>
</dbReference>
<reference evidence="12" key="1">
    <citation type="submission" date="2025-08" db="UniProtKB">
        <authorList>
            <consortium name="RefSeq"/>
        </authorList>
    </citation>
    <scope>IDENTIFICATION</scope>
</reference>
<evidence type="ECO:0000313" key="11">
    <source>
        <dbReference type="Proteomes" id="UP001165740"/>
    </source>
</evidence>
<dbReference type="GO" id="GO:0004930">
    <property type="term" value="F:G protein-coupled receptor activity"/>
    <property type="evidence" value="ECO:0007669"/>
    <property type="project" value="InterPro"/>
</dbReference>
<feature type="region of interest" description="Disordered" evidence="7">
    <location>
        <begin position="1196"/>
        <end position="1263"/>
    </location>
</feature>
<feature type="compositionally biased region" description="Basic and acidic residues" evidence="7">
    <location>
        <begin position="1099"/>
        <end position="1113"/>
    </location>
</feature>
<keyword evidence="5" id="KW-0675">Receptor</keyword>
<comment type="subcellular location">
    <subcellularLocation>
        <location evidence="1">Membrane</location>
        <topology evidence="1">Multi-pass membrane protein</topology>
    </subcellularLocation>
</comment>
<feature type="signal peptide" evidence="9">
    <location>
        <begin position="1"/>
        <end position="22"/>
    </location>
</feature>
<dbReference type="Pfam" id="PF01094">
    <property type="entry name" value="ANF_receptor"/>
    <property type="match status" value="2"/>
</dbReference>
<dbReference type="SUPFAM" id="SSF53822">
    <property type="entry name" value="Periplasmic binding protein-like I"/>
    <property type="match status" value="2"/>
</dbReference>
<feature type="compositionally biased region" description="Polar residues" evidence="7">
    <location>
        <begin position="1226"/>
        <end position="1249"/>
    </location>
</feature>
<evidence type="ECO:0000256" key="3">
    <source>
        <dbReference type="ARBA" id="ARBA00022989"/>
    </source>
</evidence>
<accession>A0A9W3A398</accession>
<feature type="transmembrane region" description="Helical" evidence="8">
    <location>
        <begin position="1044"/>
        <end position="1070"/>
    </location>
</feature>
<feature type="compositionally biased region" description="Low complexity" evidence="7">
    <location>
        <begin position="1447"/>
        <end position="1460"/>
    </location>
</feature>
<dbReference type="GO" id="GO:0016020">
    <property type="term" value="C:membrane"/>
    <property type="evidence" value="ECO:0007669"/>
    <property type="project" value="UniProtKB-SubCell"/>
</dbReference>
<keyword evidence="11" id="KW-1185">Reference proteome</keyword>
<dbReference type="InterPro" id="IPR050726">
    <property type="entry name" value="mGluR"/>
</dbReference>
<dbReference type="InterPro" id="IPR028082">
    <property type="entry name" value="Peripla_BP_I"/>
</dbReference>
<feature type="domain" description="Receptor ligand binding region" evidence="10">
    <location>
        <begin position="594"/>
        <end position="959"/>
    </location>
</feature>
<feature type="compositionally biased region" description="Polar residues" evidence="7">
    <location>
        <begin position="1503"/>
        <end position="1522"/>
    </location>
</feature>
<feature type="region of interest" description="Disordered" evidence="7">
    <location>
        <begin position="1433"/>
        <end position="1489"/>
    </location>
</feature>
<keyword evidence="3 8" id="KW-1133">Transmembrane helix</keyword>
<dbReference type="OrthoDB" id="425344at2759"/>
<feature type="chain" id="PRO_5040897994" evidence="9">
    <location>
        <begin position="23"/>
        <end position="1562"/>
    </location>
</feature>
<feature type="region of interest" description="Disordered" evidence="7">
    <location>
        <begin position="1503"/>
        <end position="1530"/>
    </location>
</feature>
<dbReference type="PRINTS" id="PR00248">
    <property type="entry name" value="GPCRMGR"/>
</dbReference>
<evidence type="ECO:0000256" key="5">
    <source>
        <dbReference type="ARBA" id="ARBA00023170"/>
    </source>
</evidence>
<keyword evidence="2 8" id="KW-0812">Transmembrane</keyword>
<evidence type="ECO:0000256" key="8">
    <source>
        <dbReference type="SAM" id="Phobius"/>
    </source>
</evidence>
<feature type="region of interest" description="Disordered" evidence="7">
    <location>
        <begin position="1095"/>
        <end position="1137"/>
    </location>
</feature>
<dbReference type="PANTHER" id="PTHR24060">
    <property type="entry name" value="METABOTROPIC GLUTAMATE RECEPTOR"/>
    <property type="match status" value="1"/>
</dbReference>
<feature type="region of interest" description="Disordered" evidence="7">
    <location>
        <begin position="1149"/>
        <end position="1180"/>
    </location>
</feature>
<organism evidence="11 12">
    <name type="scientific">Biomphalaria glabrata</name>
    <name type="common">Bloodfluke planorb</name>
    <name type="synonym">Freshwater snail</name>
    <dbReference type="NCBI Taxonomy" id="6526"/>
    <lineage>
        <taxon>Eukaryota</taxon>
        <taxon>Metazoa</taxon>
        <taxon>Spiralia</taxon>
        <taxon>Lophotrochozoa</taxon>
        <taxon>Mollusca</taxon>
        <taxon>Gastropoda</taxon>
        <taxon>Heterobranchia</taxon>
        <taxon>Euthyneura</taxon>
        <taxon>Panpulmonata</taxon>
        <taxon>Hygrophila</taxon>
        <taxon>Lymnaeoidea</taxon>
        <taxon>Planorbidae</taxon>
        <taxon>Biomphalaria</taxon>
    </lineage>
</organism>
<evidence type="ECO:0000256" key="2">
    <source>
        <dbReference type="ARBA" id="ARBA00022692"/>
    </source>
</evidence>
<protein>
    <submittedName>
        <fullName evidence="12">Uncharacterized protein LOC106065456</fullName>
    </submittedName>
</protein>
<name>A0A9W3A398_BIOGL</name>
<dbReference type="RefSeq" id="XP_055881766.1">
    <property type="nucleotide sequence ID" value="XM_056025791.1"/>
</dbReference>
<feature type="compositionally biased region" description="Low complexity" evidence="7">
    <location>
        <begin position="1154"/>
        <end position="1174"/>
    </location>
</feature>
<evidence type="ECO:0000313" key="12">
    <source>
        <dbReference type="RefSeq" id="XP_055881766.1"/>
    </source>
</evidence>
<keyword evidence="4 8" id="KW-0472">Membrane</keyword>
<proteinExistence type="predicted"/>
<dbReference type="OMA" id="DCYNPLR"/>
<dbReference type="Gene3D" id="3.40.50.2300">
    <property type="match status" value="4"/>
</dbReference>
<evidence type="ECO:0000256" key="1">
    <source>
        <dbReference type="ARBA" id="ARBA00004141"/>
    </source>
</evidence>
<evidence type="ECO:0000256" key="7">
    <source>
        <dbReference type="SAM" id="MobiDB-lite"/>
    </source>
</evidence>
<feature type="domain" description="Receptor ligand binding region" evidence="10">
    <location>
        <begin position="72"/>
        <end position="442"/>
    </location>
</feature>
<evidence type="ECO:0000256" key="4">
    <source>
        <dbReference type="ARBA" id="ARBA00023136"/>
    </source>
</evidence>
<dbReference type="Proteomes" id="UP001165740">
    <property type="component" value="Chromosome 4"/>
</dbReference>
<dbReference type="InterPro" id="IPR000337">
    <property type="entry name" value="GPCR_3"/>
</dbReference>
<keyword evidence="6" id="KW-0325">Glycoprotein</keyword>